<keyword evidence="10" id="KW-0326">Glycosidase</keyword>
<dbReference type="GO" id="GO:0030246">
    <property type="term" value="F:carbohydrate binding"/>
    <property type="evidence" value="ECO:0007669"/>
    <property type="project" value="InterPro"/>
</dbReference>
<dbReference type="GO" id="GO:0008810">
    <property type="term" value="F:cellulase activity"/>
    <property type="evidence" value="ECO:0007669"/>
    <property type="project" value="UniProtKB-EC"/>
</dbReference>
<dbReference type="Proteomes" id="UP000297031">
    <property type="component" value="Chromosome"/>
</dbReference>
<evidence type="ECO:0000256" key="7">
    <source>
        <dbReference type="ARBA" id="ARBA00022801"/>
    </source>
</evidence>
<evidence type="ECO:0000256" key="13">
    <source>
        <dbReference type="SAM" id="SignalP"/>
    </source>
</evidence>
<dbReference type="CDD" id="cd04084">
    <property type="entry name" value="CBM6_xylanase-like"/>
    <property type="match status" value="1"/>
</dbReference>
<sequence>MNHRFLTIISTGALGLASMFATAQNPIVRDQFTADPTARVFNGKMYLYPSHDIPSPIESLKEWFCMADYHVFSSDNLVDWTDHGMIITQNNVPWVRPDSYSMWAPDCVYKNGEYFFYFPSAPKGERRGFQIGVARSTSPTGPFMPMREAIKGVNGIDPCVLIDDDGQSYIYWSGGGMMGAKLKDNMVELASDPVRMEGLPDGFKEGPFIFKRNGKYYYTFPWVRKETETLAYAMGDNPLGPFEFKGVIMEESPTGCWTNHHSIVEYNGQWYLFYHHNDYSPEFDKNRSARIDSLEFNADGTIRPVVPTLRGVGISDARRHIEIDRYSSISPKGVKIDFLNPDNKFDGWKSSFSKGGSWVRYNKVNFGEKPVKTVSARVKSPAGGTLNVLVDGPKGKKVASIKVPKCNDWRVVSADIVGDAPLGVHDLVVALQNGRVDVDWVGFDALPWTAGAMTTGRYRNMFAEAGYSQAEIDAKLAAIYDSVFHGPNKVYFEVGDSMAYISDIKNHDVRTEGMSYGMMIAVQFDKKDVFDRLWRWCRKYMQHSSGDMDGYFAWSCKTDGTRNSQGPASDGELYYITSLIFASNRWGNDTGINYLAEARNILDKSMLKTGHNRVAPLIDVNHKLITFTPDRWGGRYTDPSYHLPAFYEVWAKWAGDNRSEYWLECAKASREYLHKCTHPVTGLNPDYSNYDGTLLGRNGIFGDAFRFDSWRVPMNIALDYSWSCADGDWQRAYGNRIQDFLYSQGIDDFVDQYNVDGSTVERIASAGGKTKLRHSLGLVATSAAVSLTCTDPKCYEFIHKLWNSGHQPYDDGYFDAYYDGLLRLFAFMHLSGNYRVICPAENSSESI</sequence>
<dbReference type="InterPro" id="IPR052176">
    <property type="entry name" value="Glycosyl_Hydrlase_43_Enz"/>
</dbReference>
<comment type="similarity">
    <text evidence="2">Belongs to the glycosyl hydrolase 8 (cellulase D) family.</text>
</comment>
<evidence type="ECO:0000256" key="11">
    <source>
        <dbReference type="ARBA" id="ARBA00023326"/>
    </source>
</evidence>
<evidence type="ECO:0000256" key="12">
    <source>
        <dbReference type="PIRSR" id="PIRSR606710-2"/>
    </source>
</evidence>
<evidence type="ECO:0000313" key="16">
    <source>
        <dbReference type="Proteomes" id="UP000297031"/>
    </source>
</evidence>
<comment type="catalytic activity">
    <reaction evidence="1">
        <text>Endohydrolysis of (1-&gt;4)-beta-D-glucosidic linkages in cellulose, lichenin and cereal beta-D-glucans.</text>
        <dbReference type="EC" id="3.2.1.4"/>
    </reaction>
</comment>
<keyword evidence="6 13" id="KW-0732">Signal</keyword>
<dbReference type="Gene3D" id="1.50.10.10">
    <property type="match status" value="1"/>
</dbReference>
<dbReference type="SUPFAM" id="SSF49785">
    <property type="entry name" value="Galactose-binding domain-like"/>
    <property type="match status" value="1"/>
</dbReference>
<dbReference type="InterPro" id="IPR008928">
    <property type="entry name" value="6-hairpin_glycosidase_sf"/>
</dbReference>
<dbReference type="EC" id="3.2.1.4" evidence="4"/>
<feature type="site" description="Important for catalytic activity, responsible for pKa modulation of the active site Glu and correct orientation of both the proton donor and substrate" evidence="12">
    <location>
        <position position="157"/>
    </location>
</feature>
<dbReference type="InterPro" id="IPR023296">
    <property type="entry name" value="Glyco_hydro_beta-prop_sf"/>
</dbReference>
<feature type="chain" id="PRO_5020429141" description="cellulase" evidence="13">
    <location>
        <begin position="24"/>
        <end position="847"/>
    </location>
</feature>
<dbReference type="KEGG" id="mgod:E7746_01640"/>
<dbReference type="CDD" id="cd08990">
    <property type="entry name" value="GH43_AXH_like"/>
    <property type="match status" value="1"/>
</dbReference>
<feature type="domain" description="CBM6" evidence="14">
    <location>
        <begin position="319"/>
        <end position="444"/>
    </location>
</feature>
<keyword evidence="16" id="KW-1185">Reference proteome</keyword>
<dbReference type="Pfam" id="PF04616">
    <property type="entry name" value="Glyco_hydro_43"/>
    <property type="match status" value="1"/>
</dbReference>
<dbReference type="InterPro" id="IPR008979">
    <property type="entry name" value="Galactose-bd-like_sf"/>
</dbReference>
<evidence type="ECO:0000256" key="4">
    <source>
        <dbReference type="ARBA" id="ARBA00012601"/>
    </source>
</evidence>
<evidence type="ECO:0000256" key="8">
    <source>
        <dbReference type="ARBA" id="ARBA00023001"/>
    </source>
</evidence>
<proteinExistence type="inferred from homology"/>
<accession>A0A4P7VLY0</accession>
<dbReference type="EMBL" id="CP039393">
    <property type="protein sequence ID" value="QCD34665.1"/>
    <property type="molecule type" value="Genomic_DNA"/>
</dbReference>
<evidence type="ECO:0000256" key="3">
    <source>
        <dbReference type="ARBA" id="ARBA00009865"/>
    </source>
</evidence>
<dbReference type="PRINTS" id="PR00735">
    <property type="entry name" value="GLHYDRLASE8"/>
</dbReference>
<dbReference type="PANTHER" id="PTHR43772">
    <property type="entry name" value="ENDO-1,4-BETA-XYLANASE"/>
    <property type="match status" value="1"/>
</dbReference>
<dbReference type="Gene3D" id="2.60.120.260">
    <property type="entry name" value="Galactose-binding domain-like"/>
    <property type="match status" value="1"/>
</dbReference>
<evidence type="ECO:0000256" key="1">
    <source>
        <dbReference type="ARBA" id="ARBA00000966"/>
    </source>
</evidence>
<dbReference type="Pfam" id="PF01270">
    <property type="entry name" value="Glyco_hydro_8"/>
    <property type="match status" value="1"/>
</dbReference>
<dbReference type="AlphaFoldDB" id="A0A4P7VLY0"/>
<keyword evidence="9" id="KW-0119">Carbohydrate metabolism</keyword>
<evidence type="ECO:0000313" key="15">
    <source>
        <dbReference type="EMBL" id="QCD34665.1"/>
    </source>
</evidence>
<dbReference type="PANTHER" id="PTHR43772:SF2">
    <property type="entry name" value="PUTATIVE (AFU_ORTHOLOGUE AFUA_2G04480)-RELATED"/>
    <property type="match status" value="1"/>
</dbReference>
<dbReference type="InterPro" id="IPR012341">
    <property type="entry name" value="6hp_glycosidase-like_sf"/>
</dbReference>
<dbReference type="GO" id="GO:0030245">
    <property type="term" value="P:cellulose catabolic process"/>
    <property type="evidence" value="ECO:0007669"/>
    <property type="project" value="UniProtKB-KW"/>
</dbReference>
<evidence type="ECO:0000256" key="2">
    <source>
        <dbReference type="ARBA" id="ARBA00009209"/>
    </source>
</evidence>
<evidence type="ECO:0000256" key="9">
    <source>
        <dbReference type="ARBA" id="ARBA00023277"/>
    </source>
</evidence>
<evidence type="ECO:0000256" key="6">
    <source>
        <dbReference type="ARBA" id="ARBA00022729"/>
    </source>
</evidence>
<keyword evidence="8" id="KW-0136">Cellulose degradation</keyword>
<dbReference type="PROSITE" id="PS51175">
    <property type="entry name" value="CBM6"/>
    <property type="match status" value="1"/>
</dbReference>
<reference evidence="15 16" key="1">
    <citation type="submission" date="2019-02" db="EMBL/GenBank/DDBJ databases">
        <title>Isolation and identification of novel species under the genus Muribaculum.</title>
        <authorList>
            <person name="Miyake S."/>
            <person name="Ding Y."/>
            <person name="Low A."/>
            <person name="Soh M."/>
            <person name="Seedorf H."/>
        </authorList>
    </citation>
    <scope>NUCLEOTIDE SEQUENCE [LARGE SCALE GENOMIC DNA]</scope>
    <source>
        <strain evidence="15 16">TLL-A4</strain>
    </source>
</reference>
<dbReference type="OrthoDB" id="9803461at2"/>
<dbReference type="InterPro" id="IPR006710">
    <property type="entry name" value="Glyco_hydro_43"/>
</dbReference>
<dbReference type="InterPro" id="IPR002037">
    <property type="entry name" value="Glyco_hydro_8"/>
</dbReference>
<keyword evidence="5" id="KW-0858">Xylan degradation</keyword>
<protein>
    <recommendedName>
        <fullName evidence="4">cellulase</fullName>
        <ecNumber evidence="4">3.2.1.4</ecNumber>
    </recommendedName>
</protein>
<organism evidence="15 16">
    <name type="scientific">Muribaculum gordoncarteri</name>
    <dbReference type="NCBI Taxonomy" id="2530390"/>
    <lineage>
        <taxon>Bacteria</taxon>
        <taxon>Pseudomonadati</taxon>
        <taxon>Bacteroidota</taxon>
        <taxon>Bacteroidia</taxon>
        <taxon>Bacteroidales</taxon>
        <taxon>Muribaculaceae</taxon>
        <taxon>Muribaculum</taxon>
    </lineage>
</organism>
<dbReference type="SUPFAM" id="SSF48208">
    <property type="entry name" value="Six-hairpin glycosidases"/>
    <property type="match status" value="1"/>
</dbReference>
<keyword evidence="11" id="KW-0624">Polysaccharide degradation</keyword>
<dbReference type="SMART" id="SM00606">
    <property type="entry name" value="CBD_IV"/>
    <property type="match status" value="1"/>
</dbReference>
<dbReference type="InterPro" id="IPR006584">
    <property type="entry name" value="Cellulose-bd_IV"/>
</dbReference>
<dbReference type="GO" id="GO:0045493">
    <property type="term" value="P:xylan catabolic process"/>
    <property type="evidence" value="ECO:0007669"/>
    <property type="project" value="UniProtKB-KW"/>
</dbReference>
<evidence type="ECO:0000259" key="14">
    <source>
        <dbReference type="PROSITE" id="PS51175"/>
    </source>
</evidence>
<evidence type="ECO:0000256" key="5">
    <source>
        <dbReference type="ARBA" id="ARBA00022651"/>
    </source>
</evidence>
<comment type="similarity">
    <text evidence="3">Belongs to the glycosyl hydrolase 43 family.</text>
</comment>
<dbReference type="InterPro" id="IPR005084">
    <property type="entry name" value="CBM6"/>
</dbReference>
<dbReference type="Pfam" id="PF03422">
    <property type="entry name" value="CBM_6"/>
    <property type="match status" value="1"/>
</dbReference>
<dbReference type="Gene3D" id="2.115.10.20">
    <property type="entry name" value="Glycosyl hydrolase domain, family 43"/>
    <property type="match status" value="1"/>
</dbReference>
<dbReference type="SUPFAM" id="SSF75005">
    <property type="entry name" value="Arabinanase/levansucrase/invertase"/>
    <property type="match status" value="1"/>
</dbReference>
<feature type="signal peptide" evidence="13">
    <location>
        <begin position="1"/>
        <end position="23"/>
    </location>
</feature>
<dbReference type="RefSeq" id="WP_136409635.1">
    <property type="nucleotide sequence ID" value="NZ_CP039393.1"/>
</dbReference>
<name>A0A4P7VLY0_9BACT</name>
<gene>
    <name evidence="15" type="ORF">E7746_01640</name>
</gene>
<evidence type="ECO:0000256" key="10">
    <source>
        <dbReference type="ARBA" id="ARBA00023295"/>
    </source>
</evidence>
<keyword evidence="7" id="KW-0378">Hydrolase</keyword>